<gene>
    <name evidence="2" type="ORF">SAMN04488505_10628</name>
</gene>
<dbReference type="AlphaFoldDB" id="A0A1H8AUX3"/>
<keyword evidence="1" id="KW-0472">Membrane</keyword>
<dbReference type="Proteomes" id="UP000198984">
    <property type="component" value="Unassembled WGS sequence"/>
</dbReference>
<reference evidence="2 3" key="1">
    <citation type="submission" date="2016-10" db="EMBL/GenBank/DDBJ databases">
        <authorList>
            <person name="de Groot N.N."/>
        </authorList>
    </citation>
    <scope>NUCLEOTIDE SEQUENCE [LARGE SCALE GENOMIC DNA]</scope>
    <source>
        <strain evidence="2 3">DSM 21039</strain>
    </source>
</reference>
<feature type="transmembrane region" description="Helical" evidence="1">
    <location>
        <begin position="135"/>
        <end position="158"/>
    </location>
</feature>
<feature type="transmembrane region" description="Helical" evidence="1">
    <location>
        <begin position="12"/>
        <end position="33"/>
    </location>
</feature>
<dbReference type="OrthoDB" id="5191103at2"/>
<organism evidence="2 3">
    <name type="scientific">Chitinophaga rupis</name>
    <dbReference type="NCBI Taxonomy" id="573321"/>
    <lineage>
        <taxon>Bacteria</taxon>
        <taxon>Pseudomonadati</taxon>
        <taxon>Bacteroidota</taxon>
        <taxon>Chitinophagia</taxon>
        <taxon>Chitinophagales</taxon>
        <taxon>Chitinophagaceae</taxon>
        <taxon>Chitinophaga</taxon>
    </lineage>
</organism>
<sequence>METTQMSTLGKVMAGILLISCSLLAMFTLIAFWPDRLPDVNGKANRYVYELFNMTLYDSTLQQPPKQAPVKDNNEKKVTVKADSLKNKPSPPDVSASKPEEAVVQGLPLMNNQTKPPATHKVTTVPLASTIHLNILLLILVASAGFLGAMVHIAASFTNFVGAGEFKRSWVLWYFVKPFTGAAVAVIFYFVFRAGFFSGTDNGGSINIYGIISLAALAGLFTDKATLKLEEVFVVIFKPKDDRPNKMQDFQITEVMPAALKKTVANLVTIKGKALTKRKVTIKMDDDPIVNPAVMDEAITFTYTVPATRAEQQVIKMTVMDDQGKEFKKEFVLQ</sequence>
<feature type="transmembrane region" description="Helical" evidence="1">
    <location>
        <begin position="204"/>
        <end position="221"/>
    </location>
</feature>
<evidence type="ECO:0008006" key="4">
    <source>
        <dbReference type="Google" id="ProtNLM"/>
    </source>
</evidence>
<protein>
    <recommendedName>
        <fullName evidence="4">IPT/TIG domain-containing protein</fullName>
    </recommendedName>
</protein>
<proteinExistence type="predicted"/>
<dbReference type="EMBL" id="FOBB01000006">
    <property type="protein sequence ID" value="SEM74520.1"/>
    <property type="molecule type" value="Genomic_DNA"/>
</dbReference>
<keyword evidence="1" id="KW-1133">Transmembrane helix</keyword>
<keyword evidence="1" id="KW-0812">Transmembrane</keyword>
<keyword evidence="3" id="KW-1185">Reference proteome</keyword>
<evidence type="ECO:0000313" key="2">
    <source>
        <dbReference type="EMBL" id="SEM74520.1"/>
    </source>
</evidence>
<evidence type="ECO:0000256" key="1">
    <source>
        <dbReference type="SAM" id="Phobius"/>
    </source>
</evidence>
<feature type="transmembrane region" description="Helical" evidence="1">
    <location>
        <begin position="170"/>
        <end position="192"/>
    </location>
</feature>
<accession>A0A1H8AUX3</accession>
<dbReference type="RefSeq" id="WP_089917226.1">
    <property type="nucleotide sequence ID" value="NZ_FOBB01000006.1"/>
</dbReference>
<evidence type="ECO:0000313" key="3">
    <source>
        <dbReference type="Proteomes" id="UP000198984"/>
    </source>
</evidence>
<name>A0A1H8AUX3_9BACT</name>